<evidence type="ECO:0000313" key="1">
    <source>
        <dbReference type="EMBL" id="NHZ66630.1"/>
    </source>
</evidence>
<name>A0ABX0MV82_9BURK</name>
<accession>A0ABX0MV82</accession>
<proteinExistence type="predicted"/>
<sequence>MTTKKTASLSGDEIREKLARVSKNKTSPIIQEVAKVEPTKKVGRKKHRLEGVEYARISAGIPVHLKTEMNIAILTTHKEFPTIDTFIAEAVRVFLSMKK</sequence>
<dbReference type="EMBL" id="WHJF01000151">
    <property type="protein sequence ID" value="NHZ66630.1"/>
    <property type="molecule type" value="Genomic_DNA"/>
</dbReference>
<dbReference type="Proteomes" id="UP000610594">
    <property type="component" value="Unassembled WGS sequence"/>
</dbReference>
<organism evidence="1 2">
    <name type="scientific">Massilia genomosp. 1</name>
    <dbReference type="NCBI Taxonomy" id="2609280"/>
    <lineage>
        <taxon>Bacteria</taxon>
        <taxon>Pseudomonadati</taxon>
        <taxon>Pseudomonadota</taxon>
        <taxon>Betaproteobacteria</taxon>
        <taxon>Burkholderiales</taxon>
        <taxon>Oxalobacteraceae</taxon>
        <taxon>Telluria group</taxon>
        <taxon>Massilia</taxon>
    </lineage>
</organism>
<evidence type="ECO:0000313" key="2">
    <source>
        <dbReference type="Proteomes" id="UP000610594"/>
    </source>
</evidence>
<gene>
    <name evidence="1" type="ORF">F1735_30795</name>
</gene>
<dbReference type="RefSeq" id="WP_167240502.1">
    <property type="nucleotide sequence ID" value="NZ_WHJF01000151.1"/>
</dbReference>
<keyword evidence="2" id="KW-1185">Reference proteome</keyword>
<protein>
    <submittedName>
        <fullName evidence="1">Uncharacterized protein</fullName>
    </submittedName>
</protein>
<reference evidence="1 2" key="1">
    <citation type="submission" date="2019-10" db="EMBL/GenBank/DDBJ databases">
        <title>Taxonomy of Antarctic Massilia spp.: description of Massilia rubra sp. nov., Massilia aquatica sp. nov., Massilia mucilaginosa sp. nov., Massilia frigida sp. nov. isolated from streams, lakes and regoliths.</title>
        <authorList>
            <person name="Holochova P."/>
            <person name="Sedlacek I."/>
            <person name="Kralova S."/>
            <person name="Maslanova I."/>
            <person name="Busse H.-J."/>
            <person name="Stankova E."/>
            <person name="Vrbovska V."/>
            <person name="Kovarovic V."/>
            <person name="Bartak M."/>
            <person name="Svec P."/>
            <person name="Pantucek R."/>
        </authorList>
    </citation>
    <scope>NUCLEOTIDE SEQUENCE [LARGE SCALE GENOMIC DNA]</scope>
    <source>
        <strain evidence="1 2">CCM 8694</strain>
    </source>
</reference>
<comment type="caution">
    <text evidence="1">The sequence shown here is derived from an EMBL/GenBank/DDBJ whole genome shotgun (WGS) entry which is preliminary data.</text>
</comment>